<evidence type="ECO:0000256" key="3">
    <source>
        <dbReference type="ARBA" id="ARBA00023295"/>
    </source>
</evidence>
<evidence type="ECO:0000313" key="7">
    <source>
        <dbReference type="Proteomes" id="UP000230405"/>
    </source>
</evidence>
<keyword evidence="6" id="KW-0808">Transferase</keyword>
<dbReference type="PANTHER" id="PTHR10353">
    <property type="entry name" value="GLYCOSYL HYDROLASE"/>
    <property type="match status" value="1"/>
</dbReference>
<sequence>MVLIDQKQKITTREWVEGGERLVFPQGFFWGTATSAYQVEGNNKNSDWYLWERDGNIEDGQLMGTGPDHYRLFKEDLSLAAKLNNNCFRLSLEWSRIEPQDGQFDQKEIEHYRQVLQTAKKLGLQTFVTLHHFTNPLWFYYRGGWLNSEAPSLFHSYIVKVARELGSLVDFWLTINEPIIYAWQSYGVGIWPPGESSLWQTRKVVKHLAEAHDLAYRAIHQLLANQPTVRVGMAQNASSFQLHRTYSLSDQIYIRLMNYYFNHWFYDLTKGTHDFLGLNYYFHTRLQKGHWRQPQFINAASLGREVSDMGWEVYPHGLFEVLQEMSAYHLPIYVTENGIATNDEQQRAMYLIRHVQEIYYALQIGVPVKGFLYWSLLDNWEWDKGYWPHFGLVGYQEKTKKRIIKPAAKIYAQIAQQNALTKKIFQQARGINN</sequence>
<dbReference type="InterPro" id="IPR001360">
    <property type="entry name" value="Glyco_hydro_1"/>
</dbReference>
<feature type="active site" description="Nucleophile" evidence="4">
    <location>
        <position position="336"/>
    </location>
</feature>
<proteinExistence type="inferred from homology"/>
<gene>
    <name evidence="6" type="ORF">COX77_00325</name>
</gene>
<dbReference type="AlphaFoldDB" id="A0A2M7VGI6"/>
<dbReference type="Gene3D" id="3.20.20.80">
    <property type="entry name" value="Glycosidases"/>
    <property type="match status" value="1"/>
</dbReference>
<dbReference type="PRINTS" id="PR00131">
    <property type="entry name" value="GLHYDRLASE1"/>
</dbReference>
<keyword evidence="3" id="KW-0326">Glycosidase</keyword>
<evidence type="ECO:0000256" key="5">
    <source>
        <dbReference type="RuleBase" id="RU003690"/>
    </source>
</evidence>
<dbReference type="GO" id="GO:0016740">
    <property type="term" value="F:transferase activity"/>
    <property type="evidence" value="ECO:0007669"/>
    <property type="project" value="UniProtKB-KW"/>
</dbReference>
<dbReference type="EMBL" id="PFPO01000007">
    <property type="protein sequence ID" value="PIZ99838.1"/>
    <property type="molecule type" value="Genomic_DNA"/>
</dbReference>
<dbReference type="InterPro" id="IPR017853">
    <property type="entry name" value="GH"/>
</dbReference>
<evidence type="ECO:0000256" key="1">
    <source>
        <dbReference type="ARBA" id="ARBA00010838"/>
    </source>
</evidence>
<name>A0A2M7VGI6_9BACT</name>
<reference evidence="7" key="1">
    <citation type="submission" date="2017-09" db="EMBL/GenBank/DDBJ databases">
        <title>Depth-based differentiation of microbial function through sediment-hosted aquifers and enrichment of novel symbionts in the deep terrestrial subsurface.</title>
        <authorList>
            <person name="Probst A.J."/>
            <person name="Ladd B."/>
            <person name="Jarett J.K."/>
            <person name="Geller-Mcgrath D.E."/>
            <person name="Sieber C.M.K."/>
            <person name="Emerson J.B."/>
            <person name="Anantharaman K."/>
            <person name="Thomas B.C."/>
            <person name="Malmstrom R."/>
            <person name="Stieglmeier M."/>
            <person name="Klingl A."/>
            <person name="Woyke T."/>
            <person name="Ryan C.M."/>
            <person name="Banfield J.F."/>
        </authorList>
    </citation>
    <scope>NUCLEOTIDE SEQUENCE [LARGE SCALE GENOMIC DNA]</scope>
</reference>
<accession>A0A2M7VGI6</accession>
<comment type="similarity">
    <text evidence="1 5">Belongs to the glycosyl hydrolase 1 family.</text>
</comment>
<dbReference type="Pfam" id="PF00232">
    <property type="entry name" value="Glyco_hydro_1"/>
    <property type="match status" value="2"/>
</dbReference>
<dbReference type="SUPFAM" id="SSF51445">
    <property type="entry name" value="(Trans)glycosidases"/>
    <property type="match status" value="1"/>
</dbReference>
<dbReference type="PROSITE" id="PS00572">
    <property type="entry name" value="GLYCOSYL_HYDROL_F1_1"/>
    <property type="match status" value="1"/>
</dbReference>
<comment type="caution">
    <text evidence="6">The sequence shown here is derived from an EMBL/GenBank/DDBJ whole genome shotgun (WGS) entry which is preliminary data.</text>
</comment>
<keyword evidence="2" id="KW-0378">Hydrolase</keyword>
<evidence type="ECO:0000256" key="4">
    <source>
        <dbReference type="PROSITE-ProRule" id="PRU10055"/>
    </source>
</evidence>
<organism evidence="6 7">
    <name type="scientific">Candidatus Komeilibacteria bacterium CG_4_10_14_0_2_um_filter_37_10</name>
    <dbReference type="NCBI Taxonomy" id="1974470"/>
    <lineage>
        <taxon>Bacteria</taxon>
        <taxon>Candidatus Komeiliibacteriota</taxon>
    </lineage>
</organism>
<protein>
    <submittedName>
        <fullName evidence="6">Glycosyl transferase</fullName>
    </submittedName>
</protein>
<evidence type="ECO:0000313" key="6">
    <source>
        <dbReference type="EMBL" id="PIZ99838.1"/>
    </source>
</evidence>
<dbReference type="InterPro" id="IPR018120">
    <property type="entry name" value="Glyco_hydro_1_AS"/>
</dbReference>
<dbReference type="Proteomes" id="UP000230405">
    <property type="component" value="Unassembled WGS sequence"/>
</dbReference>
<evidence type="ECO:0000256" key="2">
    <source>
        <dbReference type="ARBA" id="ARBA00022801"/>
    </source>
</evidence>
<dbReference type="GO" id="GO:0005975">
    <property type="term" value="P:carbohydrate metabolic process"/>
    <property type="evidence" value="ECO:0007669"/>
    <property type="project" value="InterPro"/>
</dbReference>
<dbReference type="PANTHER" id="PTHR10353:SF209">
    <property type="entry name" value="GALACTOLIPID GALACTOSYLTRANSFERASE SFR2, CHLOROPLASTIC"/>
    <property type="match status" value="1"/>
</dbReference>
<dbReference type="GO" id="GO:0008422">
    <property type="term" value="F:beta-glucosidase activity"/>
    <property type="evidence" value="ECO:0007669"/>
    <property type="project" value="TreeGrafter"/>
</dbReference>